<dbReference type="UniPathway" id="UPA00077">
    <property type="reaction ID" value="UER00158"/>
</dbReference>
<comment type="caution">
    <text evidence="11">The sequence shown here is derived from an EMBL/GenBank/DDBJ whole genome shotgun (WGS) entry which is preliminary data.</text>
</comment>
<dbReference type="GO" id="GO:0046452">
    <property type="term" value="P:dihydrofolate metabolic process"/>
    <property type="evidence" value="ECO:0007669"/>
    <property type="project" value="TreeGrafter"/>
</dbReference>
<dbReference type="GO" id="GO:0046655">
    <property type="term" value="P:folic acid metabolic process"/>
    <property type="evidence" value="ECO:0007669"/>
    <property type="project" value="TreeGrafter"/>
</dbReference>
<proteinExistence type="inferred from homology"/>
<evidence type="ECO:0000256" key="1">
    <source>
        <dbReference type="ARBA" id="ARBA00004903"/>
    </source>
</evidence>
<dbReference type="EMBL" id="WRXO01000002">
    <property type="protein sequence ID" value="MVT41205.1"/>
    <property type="molecule type" value="Genomic_DNA"/>
</dbReference>
<dbReference type="Gene3D" id="3.40.430.10">
    <property type="entry name" value="Dihydrofolate Reductase, subunit A"/>
    <property type="match status" value="1"/>
</dbReference>
<dbReference type="GO" id="GO:0004146">
    <property type="term" value="F:dihydrofolate reductase activity"/>
    <property type="evidence" value="ECO:0007669"/>
    <property type="project" value="UniProtKB-EC"/>
</dbReference>
<evidence type="ECO:0000259" key="10">
    <source>
        <dbReference type="PROSITE" id="PS51330"/>
    </source>
</evidence>
<dbReference type="Pfam" id="PF00186">
    <property type="entry name" value="DHFR_1"/>
    <property type="match status" value="1"/>
</dbReference>
<comment type="similarity">
    <text evidence="2 8 9">Belongs to the dihydrofolate reductase family.</text>
</comment>
<dbReference type="CDD" id="cd00209">
    <property type="entry name" value="DHFR"/>
    <property type="match status" value="1"/>
</dbReference>
<feature type="domain" description="DHFR" evidence="10">
    <location>
        <begin position="1"/>
        <end position="165"/>
    </location>
</feature>
<dbReference type="InterPro" id="IPR012259">
    <property type="entry name" value="DHFR"/>
</dbReference>
<dbReference type="AlphaFoldDB" id="A0A6N8J7G4"/>
<dbReference type="PROSITE" id="PS51330">
    <property type="entry name" value="DHFR_2"/>
    <property type="match status" value="1"/>
</dbReference>
<protein>
    <recommendedName>
        <fullName evidence="3 8">Dihydrofolate reductase</fullName>
        <ecNumber evidence="3 8">1.5.1.3</ecNumber>
    </recommendedName>
</protein>
<dbReference type="InterPro" id="IPR024072">
    <property type="entry name" value="DHFR-like_dom_sf"/>
</dbReference>
<keyword evidence="12" id="KW-1185">Reference proteome</keyword>
<accession>A0A6N8J7G4</accession>
<evidence type="ECO:0000256" key="9">
    <source>
        <dbReference type="RuleBase" id="RU004474"/>
    </source>
</evidence>
<organism evidence="11 12">
    <name type="scientific">Chitinophaga oryziterrae</name>
    <dbReference type="NCBI Taxonomy" id="1031224"/>
    <lineage>
        <taxon>Bacteria</taxon>
        <taxon>Pseudomonadati</taxon>
        <taxon>Bacteroidota</taxon>
        <taxon>Chitinophagia</taxon>
        <taxon>Chitinophagales</taxon>
        <taxon>Chitinophagaceae</taxon>
        <taxon>Chitinophaga</taxon>
    </lineage>
</organism>
<dbReference type="FunFam" id="3.40.430.10:FF:000001">
    <property type="entry name" value="Dihydrofolate reductase"/>
    <property type="match status" value="1"/>
</dbReference>
<dbReference type="PANTHER" id="PTHR48069">
    <property type="entry name" value="DIHYDROFOLATE REDUCTASE"/>
    <property type="match status" value="1"/>
</dbReference>
<evidence type="ECO:0000256" key="4">
    <source>
        <dbReference type="ARBA" id="ARBA00022563"/>
    </source>
</evidence>
<keyword evidence="5 8" id="KW-0521">NADP</keyword>
<evidence type="ECO:0000256" key="2">
    <source>
        <dbReference type="ARBA" id="ARBA00009539"/>
    </source>
</evidence>
<dbReference type="InterPro" id="IPR017925">
    <property type="entry name" value="DHFR_CS"/>
</dbReference>
<evidence type="ECO:0000313" key="11">
    <source>
        <dbReference type="EMBL" id="MVT41205.1"/>
    </source>
</evidence>
<sequence length="169" mass="19411">MLSIIVAASENNVIGIHNHLPWHLPVDMRYFRTTTIGKPIVMGRKSFDELGRVLPGRPNIVITRQKDFHSEGLIVVSSLEEGIEKAKTFGTEEIFITGGGEIFKLALDIVDKVYITRVHATVHGDTYFPEFKPEEKPEEWKLIKDERHEKDEKHAYALTFQVWERITGK</sequence>
<dbReference type="Proteomes" id="UP000468388">
    <property type="component" value="Unassembled WGS sequence"/>
</dbReference>
<dbReference type="SUPFAM" id="SSF53597">
    <property type="entry name" value="Dihydrofolate reductase-like"/>
    <property type="match status" value="1"/>
</dbReference>
<dbReference type="PANTHER" id="PTHR48069:SF3">
    <property type="entry name" value="DIHYDROFOLATE REDUCTASE"/>
    <property type="match status" value="1"/>
</dbReference>
<dbReference type="GO" id="GO:0005829">
    <property type="term" value="C:cytosol"/>
    <property type="evidence" value="ECO:0007669"/>
    <property type="project" value="TreeGrafter"/>
</dbReference>
<keyword evidence="4 8" id="KW-0554">One-carbon metabolism</keyword>
<dbReference type="EC" id="1.5.1.3" evidence="3 8"/>
<comment type="catalytic activity">
    <reaction evidence="8">
        <text>(6S)-5,6,7,8-tetrahydrofolate + NADP(+) = 7,8-dihydrofolate + NADPH + H(+)</text>
        <dbReference type="Rhea" id="RHEA:15009"/>
        <dbReference type="ChEBI" id="CHEBI:15378"/>
        <dbReference type="ChEBI" id="CHEBI:57451"/>
        <dbReference type="ChEBI" id="CHEBI:57453"/>
        <dbReference type="ChEBI" id="CHEBI:57783"/>
        <dbReference type="ChEBI" id="CHEBI:58349"/>
        <dbReference type="EC" id="1.5.1.3"/>
    </reaction>
</comment>
<dbReference type="RefSeq" id="WP_157299813.1">
    <property type="nucleotide sequence ID" value="NZ_BAAAZB010000007.1"/>
</dbReference>
<dbReference type="InterPro" id="IPR001796">
    <property type="entry name" value="DHFR_dom"/>
</dbReference>
<name>A0A6N8J7G4_9BACT</name>
<gene>
    <name evidence="11" type="ORF">GO495_11480</name>
</gene>
<evidence type="ECO:0000256" key="6">
    <source>
        <dbReference type="ARBA" id="ARBA00023002"/>
    </source>
</evidence>
<comment type="pathway">
    <text evidence="1 8">Cofactor biosynthesis; tetrahydrofolate biosynthesis; 5,6,7,8-tetrahydrofolate from 7,8-dihydrofolate: step 1/1.</text>
</comment>
<evidence type="ECO:0000256" key="3">
    <source>
        <dbReference type="ARBA" id="ARBA00012856"/>
    </source>
</evidence>
<evidence type="ECO:0000256" key="7">
    <source>
        <dbReference type="ARBA" id="ARBA00025067"/>
    </source>
</evidence>
<dbReference type="PROSITE" id="PS00075">
    <property type="entry name" value="DHFR_1"/>
    <property type="match status" value="1"/>
</dbReference>
<dbReference type="GO" id="GO:0070401">
    <property type="term" value="F:NADP+ binding"/>
    <property type="evidence" value="ECO:0007669"/>
    <property type="project" value="UniProtKB-ARBA"/>
</dbReference>
<evidence type="ECO:0000256" key="5">
    <source>
        <dbReference type="ARBA" id="ARBA00022857"/>
    </source>
</evidence>
<evidence type="ECO:0000313" key="12">
    <source>
        <dbReference type="Proteomes" id="UP000468388"/>
    </source>
</evidence>
<dbReference type="GO" id="GO:0046654">
    <property type="term" value="P:tetrahydrofolate biosynthetic process"/>
    <property type="evidence" value="ECO:0007669"/>
    <property type="project" value="UniProtKB-UniPathway"/>
</dbReference>
<reference evidence="11 12" key="1">
    <citation type="submission" date="2019-12" db="EMBL/GenBank/DDBJ databases">
        <title>The draft genomic sequence of strain Chitinophaga oryziterrae JCM 16595.</title>
        <authorList>
            <person name="Zhang X."/>
        </authorList>
    </citation>
    <scope>NUCLEOTIDE SEQUENCE [LARGE SCALE GENOMIC DNA]</scope>
    <source>
        <strain evidence="11 12">JCM 16595</strain>
    </source>
</reference>
<comment type="function">
    <text evidence="7 8">Key enzyme in folate metabolism. Catalyzes an essential reaction for de novo glycine and purine synthesis, and for DNA precursor synthesis.</text>
</comment>
<dbReference type="GO" id="GO:0006730">
    <property type="term" value="P:one-carbon metabolic process"/>
    <property type="evidence" value="ECO:0007669"/>
    <property type="project" value="UniProtKB-KW"/>
</dbReference>
<dbReference type="OrthoDB" id="9804315at2"/>
<evidence type="ECO:0000256" key="8">
    <source>
        <dbReference type="PIRNR" id="PIRNR000194"/>
    </source>
</evidence>
<dbReference type="PIRSF" id="PIRSF000194">
    <property type="entry name" value="DHFR"/>
    <property type="match status" value="1"/>
</dbReference>
<dbReference type="PRINTS" id="PR00070">
    <property type="entry name" value="DHFR"/>
</dbReference>
<keyword evidence="6 8" id="KW-0560">Oxidoreductase</keyword>